<proteinExistence type="predicted"/>
<dbReference type="Ensembl" id="ENSAPOT00000012660.1">
    <property type="protein sequence ID" value="ENSAPOP00000022904.1"/>
    <property type="gene ID" value="ENSAPOG00000004343.1"/>
</dbReference>
<organism evidence="2 3">
    <name type="scientific">Acanthochromis polyacanthus</name>
    <name type="common">spiny chromis</name>
    <dbReference type="NCBI Taxonomy" id="80966"/>
    <lineage>
        <taxon>Eukaryota</taxon>
        <taxon>Metazoa</taxon>
        <taxon>Chordata</taxon>
        <taxon>Craniata</taxon>
        <taxon>Vertebrata</taxon>
        <taxon>Euteleostomi</taxon>
        <taxon>Actinopterygii</taxon>
        <taxon>Neopterygii</taxon>
        <taxon>Teleostei</taxon>
        <taxon>Neoteleostei</taxon>
        <taxon>Acanthomorphata</taxon>
        <taxon>Ovalentaria</taxon>
        <taxon>Pomacentridae</taxon>
        <taxon>Acanthochromis</taxon>
    </lineage>
</organism>
<dbReference type="Proteomes" id="UP000257200">
    <property type="component" value="Unplaced"/>
</dbReference>
<feature type="compositionally biased region" description="Basic and acidic residues" evidence="1">
    <location>
        <begin position="32"/>
        <end position="41"/>
    </location>
</feature>
<accession>A0A3Q1G260</accession>
<protein>
    <submittedName>
        <fullName evidence="2">Uncharacterized protein</fullName>
    </submittedName>
</protein>
<reference evidence="2" key="1">
    <citation type="submission" date="2025-08" db="UniProtKB">
        <authorList>
            <consortium name="Ensembl"/>
        </authorList>
    </citation>
    <scope>IDENTIFICATION</scope>
</reference>
<name>A0A3Q1G260_9TELE</name>
<feature type="region of interest" description="Disordered" evidence="1">
    <location>
        <begin position="1"/>
        <end position="70"/>
    </location>
</feature>
<feature type="compositionally biased region" description="Polar residues" evidence="1">
    <location>
        <begin position="21"/>
        <end position="31"/>
    </location>
</feature>
<dbReference type="InParanoid" id="A0A3Q1G260"/>
<evidence type="ECO:0000313" key="3">
    <source>
        <dbReference type="Proteomes" id="UP000257200"/>
    </source>
</evidence>
<reference evidence="2" key="2">
    <citation type="submission" date="2025-09" db="UniProtKB">
        <authorList>
            <consortium name="Ensembl"/>
        </authorList>
    </citation>
    <scope>IDENTIFICATION</scope>
</reference>
<evidence type="ECO:0000313" key="2">
    <source>
        <dbReference type="Ensembl" id="ENSAPOP00000022904.1"/>
    </source>
</evidence>
<dbReference type="AlphaFoldDB" id="A0A3Q1G260"/>
<sequence length="70" mass="7511">MQQIQEDPLRTDAPLLGLLQRPQQVNAQKPEQQVEAHSKGGEEEDGVEVLPHAGTVDPLGSVEGLGDSWG</sequence>
<evidence type="ECO:0000256" key="1">
    <source>
        <dbReference type="SAM" id="MobiDB-lite"/>
    </source>
</evidence>
<keyword evidence="3" id="KW-1185">Reference proteome</keyword>